<gene>
    <name evidence="8 12" type="primary">adk</name>
    <name evidence="12" type="ORF">R50_2430</name>
</gene>
<reference evidence="12 13" key="1">
    <citation type="submission" date="2020-02" db="EMBL/GenBank/DDBJ databases">
        <authorList>
            <person name="Hogendoorn C."/>
        </authorList>
    </citation>
    <scope>NUCLEOTIDE SEQUENCE [LARGE SCALE GENOMIC DNA]</scope>
    <source>
        <strain evidence="12">R501</strain>
    </source>
</reference>
<evidence type="ECO:0000256" key="3">
    <source>
        <dbReference type="ARBA" id="ARBA00022727"/>
    </source>
</evidence>
<dbReference type="NCBIfam" id="NF001380">
    <property type="entry name" value="PRK00279.1-2"/>
    <property type="match status" value="1"/>
</dbReference>
<dbReference type="NCBIfam" id="NF001381">
    <property type="entry name" value="PRK00279.1-3"/>
    <property type="match status" value="1"/>
</dbReference>
<dbReference type="GO" id="GO:0044209">
    <property type="term" value="P:AMP salvage"/>
    <property type="evidence" value="ECO:0007669"/>
    <property type="project" value="UniProtKB-UniRule"/>
</dbReference>
<evidence type="ECO:0000259" key="11">
    <source>
        <dbReference type="Pfam" id="PF05191"/>
    </source>
</evidence>
<dbReference type="GO" id="GO:0005737">
    <property type="term" value="C:cytoplasm"/>
    <property type="evidence" value="ECO:0007669"/>
    <property type="project" value="UniProtKB-SubCell"/>
</dbReference>
<dbReference type="InterPro" id="IPR007862">
    <property type="entry name" value="Adenylate_kinase_lid-dom"/>
</dbReference>
<name>A0A6F8ZIW2_9FIRM</name>
<evidence type="ECO:0000256" key="10">
    <source>
        <dbReference type="RuleBase" id="RU003331"/>
    </source>
</evidence>
<dbReference type="EMBL" id="LR778114">
    <property type="protein sequence ID" value="CAB1129927.1"/>
    <property type="molecule type" value="Genomic_DNA"/>
</dbReference>
<evidence type="ECO:0000256" key="4">
    <source>
        <dbReference type="ARBA" id="ARBA00022741"/>
    </source>
</evidence>
<feature type="binding site" evidence="8">
    <location>
        <position position="34"/>
    </location>
    <ligand>
        <name>AMP</name>
        <dbReference type="ChEBI" id="CHEBI:456215"/>
    </ligand>
</feature>
<dbReference type="GO" id="GO:0008270">
    <property type="term" value="F:zinc ion binding"/>
    <property type="evidence" value="ECO:0007669"/>
    <property type="project" value="UniProtKB-UniRule"/>
</dbReference>
<dbReference type="InterPro" id="IPR033690">
    <property type="entry name" value="Adenylat_kinase_CS"/>
</dbReference>
<keyword evidence="1 8" id="KW-0808">Transferase</keyword>
<evidence type="ECO:0000256" key="8">
    <source>
        <dbReference type="HAMAP-Rule" id="MF_00235"/>
    </source>
</evidence>
<evidence type="ECO:0000313" key="13">
    <source>
        <dbReference type="Proteomes" id="UP000503399"/>
    </source>
</evidence>
<comment type="similarity">
    <text evidence="8 9">Belongs to the adenylate kinase family.</text>
</comment>
<comment type="subunit">
    <text evidence="8 10">Monomer.</text>
</comment>
<feature type="binding site" evidence="8">
    <location>
        <begin position="13"/>
        <end position="18"/>
    </location>
    <ligand>
        <name>ATP</name>
        <dbReference type="ChEBI" id="CHEBI:30616"/>
    </ligand>
</feature>
<dbReference type="EC" id="2.7.4.3" evidence="8 10"/>
<dbReference type="HAMAP" id="MF_00235">
    <property type="entry name" value="Adenylate_kinase_Adk"/>
    <property type="match status" value="1"/>
</dbReference>
<organism evidence="12 13">
    <name type="scientific">Candidatus Hydrogenisulfobacillus filiaventi</name>
    <dbReference type="NCBI Taxonomy" id="2707344"/>
    <lineage>
        <taxon>Bacteria</taxon>
        <taxon>Bacillati</taxon>
        <taxon>Bacillota</taxon>
        <taxon>Clostridia</taxon>
        <taxon>Eubacteriales</taxon>
        <taxon>Clostridiales Family XVII. Incertae Sedis</taxon>
        <taxon>Candidatus Hydrogenisulfobacillus</taxon>
    </lineage>
</organism>
<evidence type="ECO:0000256" key="2">
    <source>
        <dbReference type="ARBA" id="ARBA00022723"/>
    </source>
</evidence>
<evidence type="ECO:0000256" key="9">
    <source>
        <dbReference type="RuleBase" id="RU003330"/>
    </source>
</evidence>
<feature type="binding site" evidence="8">
    <location>
        <position position="95"/>
    </location>
    <ligand>
        <name>AMP</name>
        <dbReference type="ChEBI" id="CHEBI:456215"/>
    </ligand>
</feature>
<dbReference type="InterPro" id="IPR006259">
    <property type="entry name" value="Adenyl_kin_sub"/>
</dbReference>
<keyword evidence="13" id="KW-1185">Reference proteome</keyword>
<dbReference type="AlphaFoldDB" id="A0A6F8ZIW2"/>
<feature type="domain" description="Adenylate kinase active site lid" evidence="11">
    <location>
        <begin position="130"/>
        <end position="165"/>
    </location>
</feature>
<sequence>MEAMELVLLGPPGAGKGTQADHLAAHFGVPHISTGAIFRQNLADRTPLGLEARRYMEAGQLVPDEVTIGMVAARLQEPDARAGFILDGFPRNVAQAEALDRMLARSGVGLTAALLLEADRDLVMARLTGRRVCERCGATYHVEYHPPKVAGVCDVCGGPLVQRPDDRPETVARRLDVYEQETRPVVDYYRRRGLLVTVPAEGAENEVTRRIIAALHHRELEA</sequence>
<dbReference type="GO" id="GO:0005524">
    <property type="term" value="F:ATP binding"/>
    <property type="evidence" value="ECO:0007669"/>
    <property type="project" value="UniProtKB-UniRule"/>
</dbReference>
<dbReference type="PRINTS" id="PR00094">
    <property type="entry name" value="ADENYLTKNASE"/>
</dbReference>
<comment type="domain">
    <text evidence="8">Consists of three domains, a large central CORE domain and two small peripheral domains, NMPbind and LID, which undergo movements during catalysis. The LID domain closes over the site of phosphoryl transfer upon ATP binding. Assembling and dissambling the active center during each catalytic cycle provides an effective means to prevent ATP hydrolysis. Some bacteria have evolved a zinc-coordinating structure that stabilizes the LID domain.</text>
</comment>
<comment type="catalytic activity">
    <reaction evidence="8 10">
        <text>AMP + ATP = 2 ADP</text>
        <dbReference type="Rhea" id="RHEA:12973"/>
        <dbReference type="ChEBI" id="CHEBI:30616"/>
        <dbReference type="ChEBI" id="CHEBI:456215"/>
        <dbReference type="ChEBI" id="CHEBI:456216"/>
        <dbReference type="EC" id="2.7.4.3"/>
    </reaction>
</comment>
<feature type="binding site" evidence="8">
    <location>
        <position position="153"/>
    </location>
    <ligand>
        <name>Zn(2+)</name>
        <dbReference type="ChEBI" id="CHEBI:29105"/>
        <note>structural</note>
    </ligand>
</feature>
<feature type="region of interest" description="LID" evidence="8">
    <location>
        <begin position="129"/>
        <end position="166"/>
    </location>
</feature>
<comment type="function">
    <text evidence="8">Catalyzes the reversible transfer of the terminal phosphate group between ATP and AMP. Plays an important role in cellular energy homeostasis and in adenine nucleotide metabolism.</text>
</comment>
<feature type="binding site" evidence="8">
    <location>
        <position position="136"/>
    </location>
    <ligand>
        <name>Zn(2+)</name>
        <dbReference type="ChEBI" id="CHEBI:29105"/>
        <note>structural</note>
    </ligand>
</feature>
<feature type="binding site" evidence="8">
    <location>
        <begin position="60"/>
        <end position="62"/>
    </location>
    <ligand>
        <name>AMP</name>
        <dbReference type="ChEBI" id="CHEBI:456215"/>
    </ligand>
</feature>
<keyword evidence="6 8" id="KW-0862">Zinc</keyword>
<feature type="binding site" evidence="8">
    <location>
        <begin position="139"/>
        <end position="140"/>
    </location>
    <ligand>
        <name>ATP</name>
        <dbReference type="ChEBI" id="CHEBI:30616"/>
    </ligand>
</feature>
<evidence type="ECO:0000256" key="1">
    <source>
        <dbReference type="ARBA" id="ARBA00022679"/>
    </source>
</evidence>
<feature type="binding site" evidence="8">
    <location>
        <position position="163"/>
    </location>
    <ligand>
        <name>AMP</name>
        <dbReference type="ChEBI" id="CHEBI:456215"/>
    </ligand>
</feature>
<evidence type="ECO:0000256" key="6">
    <source>
        <dbReference type="ARBA" id="ARBA00022833"/>
    </source>
</evidence>
<feature type="binding site" evidence="8">
    <location>
        <position position="156"/>
    </location>
    <ligand>
        <name>Zn(2+)</name>
        <dbReference type="ChEBI" id="CHEBI:29105"/>
        <note>structural</note>
    </ligand>
</feature>
<keyword evidence="2 8" id="KW-0479">Metal-binding</keyword>
<dbReference type="Pfam" id="PF00406">
    <property type="entry name" value="ADK"/>
    <property type="match status" value="1"/>
</dbReference>
<dbReference type="SUPFAM" id="SSF52540">
    <property type="entry name" value="P-loop containing nucleoside triphosphate hydrolases"/>
    <property type="match status" value="1"/>
</dbReference>
<keyword evidence="3 8" id="KW-0545">Nucleotide biosynthesis</keyword>
<feature type="region of interest" description="NMP" evidence="8">
    <location>
        <begin position="33"/>
        <end position="62"/>
    </location>
</feature>
<dbReference type="InterPro" id="IPR000850">
    <property type="entry name" value="Adenylat/UMP-CMP_kin"/>
</dbReference>
<keyword evidence="5 8" id="KW-0418">Kinase</keyword>
<evidence type="ECO:0000256" key="5">
    <source>
        <dbReference type="ARBA" id="ARBA00022777"/>
    </source>
</evidence>
<evidence type="ECO:0000256" key="7">
    <source>
        <dbReference type="ARBA" id="ARBA00022840"/>
    </source>
</evidence>
<evidence type="ECO:0000313" key="12">
    <source>
        <dbReference type="EMBL" id="CAB1129927.1"/>
    </source>
</evidence>
<feature type="binding site" evidence="8">
    <location>
        <begin position="88"/>
        <end position="91"/>
    </location>
    <ligand>
        <name>AMP</name>
        <dbReference type="ChEBI" id="CHEBI:456215"/>
    </ligand>
</feature>
<feature type="binding site" evidence="8">
    <location>
        <position position="130"/>
    </location>
    <ligand>
        <name>ATP</name>
        <dbReference type="ChEBI" id="CHEBI:30616"/>
    </ligand>
</feature>
<dbReference type="PROSITE" id="PS00113">
    <property type="entry name" value="ADENYLATE_KINASE"/>
    <property type="match status" value="1"/>
</dbReference>
<feature type="binding site" evidence="8">
    <location>
        <position position="39"/>
    </location>
    <ligand>
        <name>AMP</name>
        <dbReference type="ChEBI" id="CHEBI:456215"/>
    </ligand>
</feature>
<dbReference type="FunFam" id="3.40.50.300:FF:000106">
    <property type="entry name" value="Adenylate kinase mitochondrial"/>
    <property type="match status" value="1"/>
</dbReference>
<protein>
    <recommendedName>
        <fullName evidence="8 10">Adenylate kinase</fullName>
        <shortName evidence="8">AK</shortName>
        <ecNumber evidence="8 10">2.7.4.3</ecNumber>
    </recommendedName>
    <alternativeName>
        <fullName evidence="8">ATP-AMP transphosphorylase</fullName>
    </alternativeName>
    <alternativeName>
        <fullName evidence="8">ATP:AMP phosphotransferase</fullName>
    </alternativeName>
    <alternativeName>
        <fullName evidence="8">Adenylate monophosphate kinase</fullName>
    </alternativeName>
</protein>
<dbReference type="NCBIfam" id="TIGR01351">
    <property type="entry name" value="adk"/>
    <property type="match status" value="1"/>
</dbReference>
<dbReference type="CDD" id="cd01428">
    <property type="entry name" value="ADK"/>
    <property type="match status" value="1"/>
</dbReference>
<keyword evidence="8" id="KW-0963">Cytoplasm</keyword>
<accession>A0A6F8ZIW2</accession>
<feature type="binding site" evidence="8">
    <location>
        <position position="133"/>
    </location>
    <ligand>
        <name>Zn(2+)</name>
        <dbReference type="ChEBI" id="CHEBI:29105"/>
        <note>structural</note>
    </ligand>
</feature>
<dbReference type="Pfam" id="PF05191">
    <property type="entry name" value="ADK_lid"/>
    <property type="match status" value="1"/>
</dbReference>
<dbReference type="Proteomes" id="UP000503399">
    <property type="component" value="Chromosome"/>
</dbReference>
<dbReference type="InterPro" id="IPR027417">
    <property type="entry name" value="P-loop_NTPase"/>
</dbReference>
<comment type="subcellular location">
    <subcellularLocation>
        <location evidence="8 10">Cytoplasm</location>
    </subcellularLocation>
</comment>
<dbReference type="KEGG" id="hfv:R50_2430"/>
<dbReference type="UniPathway" id="UPA00588">
    <property type="reaction ID" value="UER00649"/>
</dbReference>
<dbReference type="GO" id="GO:0004017">
    <property type="term" value="F:AMP kinase activity"/>
    <property type="evidence" value="ECO:0007669"/>
    <property type="project" value="UniProtKB-UniRule"/>
</dbReference>
<feature type="binding site" evidence="8">
    <location>
        <position position="174"/>
    </location>
    <ligand>
        <name>AMP</name>
        <dbReference type="ChEBI" id="CHEBI:456215"/>
    </ligand>
</feature>
<keyword evidence="4 8" id="KW-0547">Nucleotide-binding</keyword>
<comment type="pathway">
    <text evidence="8">Purine metabolism; AMP biosynthesis via salvage pathway; AMP from ADP: step 1/1.</text>
</comment>
<dbReference type="NCBIfam" id="NF011100">
    <property type="entry name" value="PRK14527.1"/>
    <property type="match status" value="1"/>
</dbReference>
<feature type="binding site" evidence="8">
    <location>
        <position position="202"/>
    </location>
    <ligand>
        <name>ATP</name>
        <dbReference type="ChEBI" id="CHEBI:30616"/>
    </ligand>
</feature>
<dbReference type="PANTHER" id="PTHR23359">
    <property type="entry name" value="NUCLEOTIDE KINASE"/>
    <property type="match status" value="1"/>
</dbReference>
<proteinExistence type="inferred from homology"/>
<dbReference type="Gene3D" id="3.40.50.300">
    <property type="entry name" value="P-loop containing nucleotide triphosphate hydrolases"/>
    <property type="match status" value="1"/>
</dbReference>
<keyword evidence="7 8" id="KW-0067">ATP-binding</keyword>